<dbReference type="CDD" id="cd02440">
    <property type="entry name" value="AdoMet_MTases"/>
    <property type="match status" value="1"/>
</dbReference>
<dbReference type="InterPro" id="IPR050508">
    <property type="entry name" value="Methyltransf_Superfamily"/>
</dbReference>
<dbReference type="SUPFAM" id="SSF53335">
    <property type="entry name" value="S-adenosyl-L-methionine-dependent methyltransferases"/>
    <property type="match status" value="1"/>
</dbReference>
<protein>
    <recommendedName>
        <fullName evidence="1">Methyltransferase domain-containing protein</fullName>
    </recommendedName>
</protein>
<reference evidence="2" key="1">
    <citation type="submission" date="2018-05" db="EMBL/GenBank/DDBJ databases">
        <authorList>
            <person name="Lanie J.A."/>
            <person name="Ng W.-L."/>
            <person name="Kazmierczak K.M."/>
            <person name="Andrzejewski T.M."/>
            <person name="Davidsen T.M."/>
            <person name="Wayne K.J."/>
            <person name="Tettelin H."/>
            <person name="Glass J.I."/>
            <person name="Rusch D."/>
            <person name="Podicherti R."/>
            <person name="Tsui H.-C.T."/>
            <person name="Winkler M.E."/>
        </authorList>
    </citation>
    <scope>NUCLEOTIDE SEQUENCE</scope>
</reference>
<feature type="non-terminal residue" evidence="2">
    <location>
        <position position="110"/>
    </location>
</feature>
<feature type="domain" description="Methyltransferase" evidence="1">
    <location>
        <begin position="41"/>
        <end position="108"/>
    </location>
</feature>
<dbReference type="InterPro" id="IPR029063">
    <property type="entry name" value="SAM-dependent_MTases_sf"/>
</dbReference>
<name>A0A382UDB8_9ZZZZ</name>
<dbReference type="AlphaFoldDB" id="A0A382UDB8"/>
<accession>A0A382UDB8</accession>
<organism evidence="2">
    <name type="scientific">marine metagenome</name>
    <dbReference type="NCBI Taxonomy" id="408172"/>
    <lineage>
        <taxon>unclassified sequences</taxon>
        <taxon>metagenomes</taxon>
        <taxon>ecological metagenomes</taxon>
    </lineage>
</organism>
<proteinExistence type="predicted"/>
<dbReference type="GO" id="GO:0008168">
    <property type="term" value="F:methyltransferase activity"/>
    <property type="evidence" value="ECO:0007669"/>
    <property type="project" value="TreeGrafter"/>
</dbReference>
<dbReference type="InterPro" id="IPR041698">
    <property type="entry name" value="Methyltransf_25"/>
</dbReference>
<evidence type="ECO:0000259" key="1">
    <source>
        <dbReference type="Pfam" id="PF13649"/>
    </source>
</evidence>
<dbReference type="EMBL" id="UINC01143051">
    <property type="protein sequence ID" value="SVD31751.1"/>
    <property type="molecule type" value="Genomic_DNA"/>
</dbReference>
<dbReference type="Pfam" id="PF13649">
    <property type="entry name" value="Methyltransf_25"/>
    <property type="match status" value="1"/>
</dbReference>
<sequence>MSRRATYQRIARWYDLLDAPFERKRYQPIRPLLFADLSGRVLDAGVGTGRNIPFYPQDGDMLGIDLSPAMLTRASRRCDEAGRDVALMEMDVMHTSFEDNSFDAVVSTFL</sequence>
<dbReference type="PANTHER" id="PTHR42912">
    <property type="entry name" value="METHYLTRANSFERASE"/>
    <property type="match status" value="1"/>
</dbReference>
<gene>
    <name evidence="2" type="ORF">METZ01_LOCUS384605</name>
</gene>
<dbReference type="Gene3D" id="3.40.50.150">
    <property type="entry name" value="Vaccinia Virus protein VP39"/>
    <property type="match status" value="1"/>
</dbReference>
<evidence type="ECO:0000313" key="2">
    <source>
        <dbReference type="EMBL" id="SVD31751.1"/>
    </source>
</evidence>
<dbReference type="PANTHER" id="PTHR42912:SF93">
    <property type="entry name" value="N6-ADENOSINE-METHYLTRANSFERASE TMT1A"/>
    <property type="match status" value="1"/>
</dbReference>